<keyword evidence="4" id="KW-1185">Reference proteome</keyword>
<protein>
    <submittedName>
        <fullName evidence="3">Uncharacterized protein</fullName>
    </submittedName>
</protein>
<organism evidence="3 4">
    <name type="scientific">Agrocybe pediades</name>
    <dbReference type="NCBI Taxonomy" id="84607"/>
    <lineage>
        <taxon>Eukaryota</taxon>
        <taxon>Fungi</taxon>
        <taxon>Dikarya</taxon>
        <taxon>Basidiomycota</taxon>
        <taxon>Agaricomycotina</taxon>
        <taxon>Agaricomycetes</taxon>
        <taxon>Agaricomycetidae</taxon>
        <taxon>Agaricales</taxon>
        <taxon>Agaricineae</taxon>
        <taxon>Strophariaceae</taxon>
        <taxon>Agrocybe</taxon>
    </lineage>
</organism>
<proteinExistence type="predicted"/>
<feature type="region of interest" description="Disordered" evidence="2">
    <location>
        <begin position="416"/>
        <end position="440"/>
    </location>
</feature>
<reference evidence="3 4" key="1">
    <citation type="submission" date="2019-12" db="EMBL/GenBank/DDBJ databases">
        <authorList>
            <person name="Floudas D."/>
            <person name="Bentzer J."/>
            <person name="Ahren D."/>
            <person name="Johansson T."/>
            <person name="Persson P."/>
            <person name="Tunlid A."/>
        </authorList>
    </citation>
    <scope>NUCLEOTIDE SEQUENCE [LARGE SCALE GENOMIC DNA]</scope>
    <source>
        <strain evidence="3 4">CBS 102.39</strain>
    </source>
</reference>
<evidence type="ECO:0000313" key="3">
    <source>
        <dbReference type="EMBL" id="KAF4620672.1"/>
    </source>
</evidence>
<dbReference type="Proteomes" id="UP000521872">
    <property type="component" value="Unassembled WGS sequence"/>
</dbReference>
<evidence type="ECO:0000313" key="4">
    <source>
        <dbReference type="Proteomes" id="UP000521872"/>
    </source>
</evidence>
<feature type="compositionally biased region" description="Polar residues" evidence="2">
    <location>
        <begin position="62"/>
        <end position="73"/>
    </location>
</feature>
<feature type="region of interest" description="Disordered" evidence="2">
    <location>
        <begin position="353"/>
        <end position="395"/>
    </location>
</feature>
<feature type="coiled-coil region" evidence="1">
    <location>
        <begin position="139"/>
        <end position="173"/>
    </location>
</feature>
<evidence type="ECO:0000256" key="1">
    <source>
        <dbReference type="SAM" id="Coils"/>
    </source>
</evidence>
<accession>A0A8H4R013</accession>
<evidence type="ECO:0000256" key="2">
    <source>
        <dbReference type="SAM" id="MobiDB-lite"/>
    </source>
</evidence>
<feature type="compositionally biased region" description="Basic and acidic residues" evidence="2">
    <location>
        <begin position="367"/>
        <end position="382"/>
    </location>
</feature>
<name>A0A8H4R013_9AGAR</name>
<feature type="region of interest" description="Disordered" evidence="2">
    <location>
        <begin position="1"/>
        <end position="89"/>
    </location>
</feature>
<dbReference type="AlphaFoldDB" id="A0A8H4R013"/>
<gene>
    <name evidence="3" type="ORF">D9613_000812</name>
</gene>
<sequence length="440" mass="48352">MGKRQKAKTGQEKPAAETPHTANSSIITSAGPESHGVLSSVKSPLETPPTSPVTITAVESPADNSLTPKQQHASLPHSAEKPPSSPGITVDDIASQEIIAVATVFSRMKQALGTVTNAFDRLGDQITTLESQSLDMKAAGQLRQLQSNLEKQIDKHKKEVESLRISLQSKIKESVEEKIRTELCDVIKSSVREQVEERVRQQLTLQIPDKLRKEVISHKRQILELKTSLHNSEARRYNALQTIPDPKARLRPLLRPLPTPEQSPVIIISHFDSVANSTMATPTSAYPNHFNYKVPAPTPIKRVTSSSLRSAFIPDTVPPTPSSLFPRDLAALFALSQEDTKKLLREYGLDSAVSSPVRPRPRGLSIVKEEDTVFSDSEKGGGEEEEDEGDPDAHAQDMNKFMAHIGVPFLMIPAPKEKLDPTAPMSAKSRRKMLTPLIIK</sequence>
<comment type="caution">
    <text evidence="3">The sequence shown here is derived from an EMBL/GenBank/DDBJ whole genome shotgun (WGS) entry which is preliminary data.</text>
</comment>
<dbReference type="EMBL" id="JAACJL010000015">
    <property type="protein sequence ID" value="KAF4620672.1"/>
    <property type="molecule type" value="Genomic_DNA"/>
</dbReference>
<keyword evidence="1" id="KW-0175">Coiled coil</keyword>